<dbReference type="Pfam" id="PF13489">
    <property type="entry name" value="Methyltransf_23"/>
    <property type="match status" value="1"/>
</dbReference>
<dbReference type="KEGG" id="oac:Oscil6304_2664"/>
<organism evidence="1 2">
    <name type="scientific">Oscillatoria acuminata PCC 6304</name>
    <dbReference type="NCBI Taxonomy" id="56110"/>
    <lineage>
        <taxon>Bacteria</taxon>
        <taxon>Bacillati</taxon>
        <taxon>Cyanobacteriota</taxon>
        <taxon>Cyanophyceae</taxon>
        <taxon>Oscillatoriophycideae</taxon>
        <taxon>Oscillatoriales</taxon>
        <taxon>Oscillatoriaceae</taxon>
        <taxon>Oscillatoria</taxon>
    </lineage>
</organism>
<keyword evidence="1" id="KW-0489">Methyltransferase</keyword>
<dbReference type="Gene3D" id="3.40.50.150">
    <property type="entry name" value="Vaccinia Virus protein VP39"/>
    <property type="match status" value="1"/>
</dbReference>
<dbReference type="InParanoid" id="K9TIS4"/>
<dbReference type="CDD" id="cd02440">
    <property type="entry name" value="AdoMet_MTases"/>
    <property type="match status" value="1"/>
</dbReference>
<dbReference type="GO" id="GO:0008168">
    <property type="term" value="F:methyltransferase activity"/>
    <property type="evidence" value="ECO:0007669"/>
    <property type="project" value="UniProtKB-KW"/>
</dbReference>
<gene>
    <name evidence="1" type="ORF">Oscil6304_2664</name>
</gene>
<keyword evidence="2" id="KW-1185">Reference proteome</keyword>
<dbReference type="SUPFAM" id="SSF53335">
    <property type="entry name" value="S-adenosyl-L-methionine-dependent methyltransferases"/>
    <property type="match status" value="1"/>
</dbReference>
<reference evidence="1 2" key="1">
    <citation type="submission" date="2012-06" db="EMBL/GenBank/DDBJ databases">
        <title>Finished chromosome of genome of Oscillatoria acuminata PCC 6304.</title>
        <authorList>
            <consortium name="US DOE Joint Genome Institute"/>
            <person name="Gugger M."/>
            <person name="Coursin T."/>
            <person name="Rippka R."/>
            <person name="Tandeau De Marsac N."/>
            <person name="Huntemann M."/>
            <person name="Wei C.-L."/>
            <person name="Han J."/>
            <person name="Detter J.C."/>
            <person name="Han C."/>
            <person name="Tapia R."/>
            <person name="Davenport K."/>
            <person name="Daligault H."/>
            <person name="Erkkila T."/>
            <person name="Gu W."/>
            <person name="Munk A.C.C."/>
            <person name="Teshima H."/>
            <person name="Xu Y."/>
            <person name="Chain P."/>
            <person name="Chen A."/>
            <person name="Krypides N."/>
            <person name="Mavromatis K."/>
            <person name="Markowitz V."/>
            <person name="Szeto E."/>
            <person name="Ivanova N."/>
            <person name="Mikhailova N."/>
            <person name="Ovchinnikova G."/>
            <person name="Pagani I."/>
            <person name="Pati A."/>
            <person name="Goodwin L."/>
            <person name="Peters L."/>
            <person name="Pitluck S."/>
            <person name="Woyke T."/>
            <person name="Kerfeld C."/>
        </authorList>
    </citation>
    <scope>NUCLEOTIDE SEQUENCE [LARGE SCALE GENOMIC DNA]</scope>
    <source>
        <strain evidence="1 2">PCC 6304</strain>
    </source>
</reference>
<dbReference type="AlphaFoldDB" id="K9TIS4"/>
<keyword evidence="1" id="KW-0808">Transferase</keyword>
<evidence type="ECO:0000313" key="1">
    <source>
        <dbReference type="EMBL" id="AFY82278.1"/>
    </source>
</evidence>
<protein>
    <submittedName>
        <fullName evidence="1">Methyltransferase family protein</fullName>
    </submittedName>
</protein>
<dbReference type="HOGENOM" id="CLU_077382_0_0_3"/>
<accession>K9TIS4</accession>
<dbReference type="EMBL" id="CP003607">
    <property type="protein sequence ID" value="AFY82278.1"/>
    <property type="molecule type" value="Genomic_DNA"/>
</dbReference>
<proteinExistence type="predicted"/>
<dbReference type="STRING" id="56110.Oscil6304_2664"/>
<name>K9TIS4_9CYAN</name>
<dbReference type="InterPro" id="IPR029063">
    <property type="entry name" value="SAM-dependent_MTases_sf"/>
</dbReference>
<evidence type="ECO:0000313" key="2">
    <source>
        <dbReference type="Proteomes" id="UP000010367"/>
    </source>
</evidence>
<dbReference type="OrthoDB" id="421066at2"/>
<dbReference type="GO" id="GO:0032259">
    <property type="term" value="P:methylation"/>
    <property type="evidence" value="ECO:0007669"/>
    <property type="project" value="UniProtKB-KW"/>
</dbReference>
<sequence length="317" mass="35934">MSVICPLSGTSNVKFLEELNSQTLISMYKKIFQVDISNELSGIDKIQIYQASESDLIFFYPPIAGGEGFYEQLQKFDWYYMDEKPEYDFAKQFIKKSDLILEIGCGKGAFSKKVSSTHYVGLEFSRKAKEIAEQQGTLVLNESIQQHSLENSDKYDVVCAFQVLEHIPELNSFIEGSIRAIKPGGLLIYSVPSADSFLSLISNDLLNMPPHHVSFWSDKSLIYLGEKFDLNLVSIQHEKLSDFHKEWWTSSLVINSLQAALKQETKWLNDSIQYKILQKISGIVGKFLAKGMNDERGLPYGHSVTVVYQKQVPVSSL</sequence>
<dbReference type="PANTHER" id="PTHR43861">
    <property type="entry name" value="TRANS-ACONITATE 2-METHYLTRANSFERASE-RELATED"/>
    <property type="match status" value="1"/>
</dbReference>
<dbReference type="Proteomes" id="UP000010367">
    <property type="component" value="Chromosome"/>
</dbReference>
<dbReference type="PANTHER" id="PTHR43861:SF6">
    <property type="entry name" value="METHYLTRANSFERASE TYPE 11"/>
    <property type="match status" value="1"/>
</dbReference>
<dbReference type="RefSeq" id="WP_015148919.1">
    <property type="nucleotide sequence ID" value="NC_019693.1"/>
</dbReference>
<dbReference type="eggNOG" id="COG2227">
    <property type="taxonomic scope" value="Bacteria"/>
</dbReference>